<keyword evidence="2" id="KW-0472">Membrane</keyword>
<evidence type="ECO:0000313" key="3">
    <source>
        <dbReference type="EMBL" id="KAL3661885.1"/>
    </source>
</evidence>
<comment type="caution">
    <text evidence="3">The sequence shown here is derived from an EMBL/GenBank/DDBJ whole genome shotgun (WGS) entry which is preliminary data.</text>
</comment>
<evidence type="ECO:0000256" key="1">
    <source>
        <dbReference type="SAM" id="MobiDB-lite"/>
    </source>
</evidence>
<keyword evidence="2" id="KW-1133">Transmembrane helix</keyword>
<feature type="compositionally biased region" description="Low complexity" evidence="1">
    <location>
        <begin position="130"/>
        <end position="140"/>
    </location>
</feature>
<proteinExistence type="predicted"/>
<accession>A0ABD3F8V1</accession>
<name>A0ABD3F8V1_9STRA</name>
<reference evidence="3 4" key="1">
    <citation type="submission" date="2024-09" db="EMBL/GenBank/DDBJ databases">
        <title>Genome sequencing and assembly of Phytophthora oleae, isolate VK10A, causative agent of rot of olive drupes.</title>
        <authorList>
            <person name="Conti Taguali S."/>
            <person name="Riolo M."/>
            <person name="La Spada F."/>
            <person name="Cacciola S.O."/>
            <person name="Dionisio G."/>
        </authorList>
    </citation>
    <scope>NUCLEOTIDE SEQUENCE [LARGE SCALE GENOMIC DNA]</scope>
    <source>
        <strain evidence="3 4">VK10A</strain>
    </source>
</reference>
<feature type="region of interest" description="Disordered" evidence="1">
    <location>
        <begin position="228"/>
        <end position="250"/>
    </location>
</feature>
<evidence type="ECO:0000313" key="4">
    <source>
        <dbReference type="Proteomes" id="UP001632037"/>
    </source>
</evidence>
<dbReference type="Proteomes" id="UP001632037">
    <property type="component" value="Unassembled WGS sequence"/>
</dbReference>
<evidence type="ECO:0008006" key="5">
    <source>
        <dbReference type="Google" id="ProtNLM"/>
    </source>
</evidence>
<protein>
    <recommendedName>
        <fullName evidence="5">RxLR effector protein</fullName>
    </recommendedName>
</protein>
<sequence length="250" mass="26631">MGFQQGTRKLQQRGFQFRSRQRAKAMAAAFGVAMTITLGLLSLVSSSTTVGAENATDHVTRHLRALLLDQKAHEYGTALEVLDQRPQGAAMEATSRRTVTLFPGGPPVGGGAMEALAKLPVLRKADAETSMKTSTTSTTTESHDRGGGAMEAVPPRYEKKAAPETVAEAIAKAEEAEEIAHEALIVALAAEEDLQAIEALTEASILSLATNSITEGLGVEEILVVGEVEDSDDSLEEPARRNDRVKKHKD</sequence>
<gene>
    <name evidence="3" type="ORF">V7S43_013178</name>
</gene>
<dbReference type="EMBL" id="JBIMZQ010000034">
    <property type="protein sequence ID" value="KAL3661885.1"/>
    <property type="molecule type" value="Genomic_DNA"/>
</dbReference>
<dbReference type="AlphaFoldDB" id="A0ABD3F8V1"/>
<feature type="transmembrane region" description="Helical" evidence="2">
    <location>
        <begin position="25"/>
        <end position="44"/>
    </location>
</feature>
<keyword evidence="4" id="KW-1185">Reference proteome</keyword>
<keyword evidence="2" id="KW-0812">Transmembrane</keyword>
<evidence type="ECO:0000256" key="2">
    <source>
        <dbReference type="SAM" id="Phobius"/>
    </source>
</evidence>
<feature type="region of interest" description="Disordered" evidence="1">
    <location>
        <begin position="126"/>
        <end position="158"/>
    </location>
</feature>
<organism evidence="3 4">
    <name type="scientific">Phytophthora oleae</name>
    <dbReference type="NCBI Taxonomy" id="2107226"/>
    <lineage>
        <taxon>Eukaryota</taxon>
        <taxon>Sar</taxon>
        <taxon>Stramenopiles</taxon>
        <taxon>Oomycota</taxon>
        <taxon>Peronosporomycetes</taxon>
        <taxon>Peronosporales</taxon>
        <taxon>Peronosporaceae</taxon>
        <taxon>Phytophthora</taxon>
    </lineage>
</organism>